<dbReference type="GO" id="GO:0061630">
    <property type="term" value="F:ubiquitin protein ligase activity"/>
    <property type="evidence" value="ECO:0007669"/>
    <property type="project" value="TreeGrafter"/>
</dbReference>
<reference evidence="8 9" key="1">
    <citation type="submission" date="2012-08" db="EMBL/GenBank/DDBJ databases">
        <title>Oryza genome evolution.</title>
        <authorList>
            <person name="Wing R.A."/>
        </authorList>
    </citation>
    <scope>NUCLEOTIDE SEQUENCE</scope>
</reference>
<keyword evidence="6" id="KW-0472">Membrane</keyword>
<keyword evidence="3" id="KW-0862">Zinc</keyword>
<sequence>MFSFVEQSIWHAFGLALVSGAFAGSALYALCSLLLCCLPPRHAAAPPADPRKAKLCLPDHAHRRSSSSECSICLGELEEGERCCTLPSCRHEFHKDCIYRWVAKHNTCPLCRHQAVVDPSASSPAPPSNHRHAASNLLADDMV</sequence>
<keyword evidence="6" id="KW-0812">Transmembrane</keyword>
<dbReference type="STRING" id="77586.A0A0D9XW70"/>
<keyword evidence="1" id="KW-0479">Metal-binding</keyword>
<keyword evidence="2 4" id="KW-0863">Zinc-finger</keyword>
<dbReference type="PROSITE" id="PS50089">
    <property type="entry name" value="ZF_RING_2"/>
    <property type="match status" value="1"/>
</dbReference>
<evidence type="ECO:0000313" key="8">
    <source>
        <dbReference type="EnsemblPlants" id="LPERR12G00810.1"/>
    </source>
</evidence>
<evidence type="ECO:0000256" key="2">
    <source>
        <dbReference type="ARBA" id="ARBA00022771"/>
    </source>
</evidence>
<dbReference type="Gramene" id="LPERR12G00810.1">
    <property type="protein sequence ID" value="LPERR12G00810.1"/>
    <property type="gene ID" value="LPERR12G00810"/>
</dbReference>
<dbReference type="HOGENOM" id="CLU_122575_0_0_1"/>
<dbReference type="SUPFAM" id="SSF57850">
    <property type="entry name" value="RING/U-box"/>
    <property type="match status" value="1"/>
</dbReference>
<reference evidence="9" key="2">
    <citation type="submission" date="2013-12" db="EMBL/GenBank/DDBJ databases">
        <authorList>
            <person name="Yu Y."/>
            <person name="Lee S."/>
            <person name="de Baynast K."/>
            <person name="Wissotski M."/>
            <person name="Liu L."/>
            <person name="Talag J."/>
            <person name="Goicoechea J."/>
            <person name="Angelova A."/>
            <person name="Jetty R."/>
            <person name="Kudrna D."/>
            <person name="Golser W."/>
            <person name="Rivera L."/>
            <person name="Zhang J."/>
            <person name="Wing R."/>
        </authorList>
    </citation>
    <scope>NUCLEOTIDE SEQUENCE</scope>
</reference>
<reference evidence="8" key="3">
    <citation type="submission" date="2015-04" db="UniProtKB">
        <authorList>
            <consortium name="EnsemblPlants"/>
        </authorList>
    </citation>
    <scope>IDENTIFICATION</scope>
</reference>
<evidence type="ECO:0000256" key="5">
    <source>
        <dbReference type="SAM" id="MobiDB-lite"/>
    </source>
</evidence>
<keyword evidence="9" id="KW-1185">Reference proteome</keyword>
<dbReference type="eggNOG" id="KOG0800">
    <property type="taxonomic scope" value="Eukaryota"/>
</dbReference>
<evidence type="ECO:0000256" key="4">
    <source>
        <dbReference type="PROSITE-ProRule" id="PRU00175"/>
    </source>
</evidence>
<dbReference type="Gene3D" id="3.30.40.10">
    <property type="entry name" value="Zinc/RING finger domain, C3HC4 (zinc finger)"/>
    <property type="match status" value="1"/>
</dbReference>
<dbReference type="GO" id="GO:0016567">
    <property type="term" value="P:protein ubiquitination"/>
    <property type="evidence" value="ECO:0007669"/>
    <property type="project" value="TreeGrafter"/>
</dbReference>
<dbReference type="EnsemblPlants" id="LPERR12G00810.1">
    <property type="protein sequence ID" value="LPERR12G00810.1"/>
    <property type="gene ID" value="LPERR12G00810"/>
</dbReference>
<accession>A0A0D9XW70</accession>
<evidence type="ECO:0000256" key="3">
    <source>
        <dbReference type="ARBA" id="ARBA00022833"/>
    </source>
</evidence>
<feature type="region of interest" description="Disordered" evidence="5">
    <location>
        <begin position="121"/>
        <end position="143"/>
    </location>
</feature>
<protein>
    <recommendedName>
        <fullName evidence="7">RING-type domain-containing protein</fullName>
    </recommendedName>
</protein>
<evidence type="ECO:0000313" key="9">
    <source>
        <dbReference type="Proteomes" id="UP000032180"/>
    </source>
</evidence>
<dbReference type="PANTHER" id="PTHR45969">
    <property type="entry name" value="RING ZINC FINGER PROTEIN-RELATED"/>
    <property type="match status" value="1"/>
</dbReference>
<keyword evidence="6" id="KW-1133">Transmembrane helix</keyword>
<feature type="domain" description="RING-type" evidence="7">
    <location>
        <begin position="70"/>
        <end position="112"/>
    </location>
</feature>
<dbReference type="PANTHER" id="PTHR45969:SF69">
    <property type="entry name" value="FINGER DOMAIN PROTEIN, PUTATIVE (AFU_ORTHOLOGUE AFUA_3G12190)-RELATED"/>
    <property type="match status" value="1"/>
</dbReference>
<dbReference type="GO" id="GO:0008270">
    <property type="term" value="F:zinc ion binding"/>
    <property type="evidence" value="ECO:0007669"/>
    <property type="project" value="UniProtKB-KW"/>
</dbReference>
<evidence type="ECO:0000259" key="7">
    <source>
        <dbReference type="PROSITE" id="PS50089"/>
    </source>
</evidence>
<dbReference type="SMART" id="SM00184">
    <property type="entry name" value="RING"/>
    <property type="match status" value="1"/>
</dbReference>
<evidence type="ECO:0000256" key="6">
    <source>
        <dbReference type="SAM" id="Phobius"/>
    </source>
</evidence>
<dbReference type="AlphaFoldDB" id="A0A0D9XW70"/>
<name>A0A0D9XW70_9ORYZ</name>
<evidence type="ECO:0000256" key="1">
    <source>
        <dbReference type="ARBA" id="ARBA00022723"/>
    </source>
</evidence>
<organism evidence="8 9">
    <name type="scientific">Leersia perrieri</name>
    <dbReference type="NCBI Taxonomy" id="77586"/>
    <lineage>
        <taxon>Eukaryota</taxon>
        <taxon>Viridiplantae</taxon>
        <taxon>Streptophyta</taxon>
        <taxon>Embryophyta</taxon>
        <taxon>Tracheophyta</taxon>
        <taxon>Spermatophyta</taxon>
        <taxon>Magnoliopsida</taxon>
        <taxon>Liliopsida</taxon>
        <taxon>Poales</taxon>
        <taxon>Poaceae</taxon>
        <taxon>BOP clade</taxon>
        <taxon>Oryzoideae</taxon>
        <taxon>Oryzeae</taxon>
        <taxon>Oryzinae</taxon>
        <taxon>Leersia</taxon>
    </lineage>
</organism>
<dbReference type="InterPro" id="IPR001841">
    <property type="entry name" value="Znf_RING"/>
</dbReference>
<feature type="transmembrane region" description="Helical" evidence="6">
    <location>
        <begin position="12"/>
        <end position="35"/>
    </location>
</feature>
<proteinExistence type="predicted"/>
<dbReference type="Proteomes" id="UP000032180">
    <property type="component" value="Chromosome 12"/>
</dbReference>
<dbReference type="Pfam" id="PF13639">
    <property type="entry name" value="zf-RING_2"/>
    <property type="match status" value="1"/>
</dbReference>
<dbReference type="InterPro" id="IPR013083">
    <property type="entry name" value="Znf_RING/FYVE/PHD"/>
</dbReference>